<evidence type="ECO:0000256" key="1">
    <source>
        <dbReference type="SAM" id="MobiDB-lite"/>
    </source>
</evidence>
<gene>
    <name evidence="2" type="ORF">TorRG33x02_355290</name>
</gene>
<feature type="compositionally biased region" description="Basic and acidic residues" evidence="1">
    <location>
        <begin position="18"/>
        <end position="47"/>
    </location>
</feature>
<evidence type="ECO:0000313" key="3">
    <source>
        <dbReference type="Proteomes" id="UP000237000"/>
    </source>
</evidence>
<organism evidence="2 3">
    <name type="scientific">Trema orientale</name>
    <name type="common">Charcoal tree</name>
    <name type="synonym">Celtis orientalis</name>
    <dbReference type="NCBI Taxonomy" id="63057"/>
    <lineage>
        <taxon>Eukaryota</taxon>
        <taxon>Viridiplantae</taxon>
        <taxon>Streptophyta</taxon>
        <taxon>Embryophyta</taxon>
        <taxon>Tracheophyta</taxon>
        <taxon>Spermatophyta</taxon>
        <taxon>Magnoliopsida</taxon>
        <taxon>eudicotyledons</taxon>
        <taxon>Gunneridae</taxon>
        <taxon>Pentapetalae</taxon>
        <taxon>rosids</taxon>
        <taxon>fabids</taxon>
        <taxon>Rosales</taxon>
        <taxon>Cannabaceae</taxon>
        <taxon>Trema</taxon>
    </lineage>
</organism>
<comment type="caution">
    <text evidence="2">The sequence shown here is derived from an EMBL/GenBank/DDBJ whole genome shotgun (WGS) entry which is preliminary data.</text>
</comment>
<feature type="region of interest" description="Disordered" evidence="1">
    <location>
        <begin position="1"/>
        <end position="47"/>
    </location>
</feature>
<protein>
    <submittedName>
        <fullName evidence="2">Uncharacterized protein</fullName>
    </submittedName>
</protein>
<dbReference type="AlphaFoldDB" id="A0A2P5A9K7"/>
<accession>A0A2P5A9K7</accession>
<keyword evidence="3" id="KW-1185">Reference proteome</keyword>
<sequence length="101" mass="11465">MFSSKIKESEGKNLGGEGKCEKLAEKREKARENERESDGERGENRDRFGFFGLGFLRVISVLQIPTDFSLDILLQLTDRGHVLNYGPKNGHITTRPKIMLI</sequence>
<feature type="compositionally biased region" description="Basic and acidic residues" evidence="1">
    <location>
        <begin position="1"/>
        <end position="11"/>
    </location>
</feature>
<reference evidence="3" key="1">
    <citation type="submission" date="2016-06" db="EMBL/GenBank/DDBJ databases">
        <title>Parallel loss of symbiosis genes in relatives of nitrogen-fixing non-legume Parasponia.</title>
        <authorList>
            <person name="Van Velzen R."/>
            <person name="Holmer R."/>
            <person name="Bu F."/>
            <person name="Rutten L."/>
            <person name="Van Zeijl A."/>
            <person name="Liu W."/>
            <person name="Santuari L."/>
            <person name="Cao Q."/>
            <person name="Sharma T."/>
            <person name="Shen D."/>
            <person name="Roswanjaya Y."/>
            <person name="Wardhani T."/>
            <person name="Kalhor M.S."/>
            <person name="Jansen J."/>
            <person name="Van den Hoogen J."/>
            <person name="Gungor B."/>
            <person name="Hartog M."/>
            <person name="Hontelez J."/>
            <person name="Verver J."/>
            <person name="Yang W.-C."/>
            <person name="Schijlen E."/>
            <person name="Repin R."/>
            <person name="Schilthuizen M."/>
            <person name="Schranz E."/>
            <person name="Heidstra R."/>
            <person name="Miyata K."/>
            <person name="Fedorova E."/>
            <person name="Kohlen W."/>
            <person name="Bisseling T."/>
            <person name="Smit S."/>
            <person name="Geurts R."/>
        </authorList>
    </citation>
    <scope>NUCLEOTIDE SEQUENCE [LARGE SCALE GENOMIC DNA]</scope>
    <source>
        <strain evidence="3">cv. RG33-2</strain>
    </source>
</reference>
<dbReference type="InParanoid" id="A0A2P5A9K7"/>
<evidence type="ECO:0000313" key="2">
    <source>
        <dbReference type="EMBL" id="PON33213.1"/>
    </source>
</evidence>
<dbReference type="Proteomes" id="UP000237000">
    <property type="component" value="Unassembled WGS sequence"/>
</dbReference>
<proteinExistence type="predicted"/>
<name>A0A2P5A9K7_TREOI</name>
<dbReference type="EMBL" id="JXTC01001039">
    <property type="protein sequence ID" value="PON33213.1"/>
    <property type="molecule type" value="Genomic_DNA"/>
</dbReference>